<organism evidence="2 3">
    <name type="scientific">Pleuronectes platessa</name>
    <name type="common">European plaice</name>
    <dbReference type="NCBI Taxonomy" id="8262"/>
    <lineage>
        <taxon>Eukaryota</taxon>
        <taxon>Metazoa</taxon>
        <taxon>Chordata</taxon>
        <taxon>Craniata</taxon>
        <taxon>Vertebrata</taxon>
        <taxon>Euteleostomi</taxon>
        <taxon>Actinopterygii</taxon>
        <taxon>Neopterygii</taxon>
        <taxon>Teleostei</taxon>
        <taxon>Neoteleostei</taxon>
        <taxon>Acanthomorphata</taxon>
        <taxon>Carangaria</taxon>
        <taxon>Pleuronectiformes</taxon>
        <taxon>Pleuronectoidei</taxon>
        <taxon>Pleuronectidae</taxon>
        <taxon>Pleuronectes</taxon>
    </lineage>
</organism>
<keyword evidence="3" id="KW-1185">Reference proteome</keyword>
<reference evidence="2" key="1">
    <citation type="submission" date="2020-03" db="EMBL/GenBank/DDBJ databases">
        <authorList>
            <person name="Weist P."/>
        </authorList>
    </citation>
    <scope>NUCLEOTIDE SEQUENCE</scope>
</reference>
<evidence type="ECO:0000256" key="1">
    <source>
        <dbReference type="SAM" id="MobiDB-lite"/>
    </source>
</evidence>
<proteinExistence type="predicted"/>
<feature type="region of interest" description="Disordered" evidence="1">
    <location>
        <begin position="118"/>
        <end position="142"/>
    </location>
</feature>
<dbReference type="AlphaFoldDB" id="A0A9N7TW80"/>
<dbReference type="Proteomes" id="UP001153269">
    <property type="component" value="Unassembled WGS sequence"/>
</dbReference>
<sequence>MAVTAQSAPRVERLCFDYFTCLIDLRCAEDVNDVCAEVETVQLRGTKRERGRSKHNTKNSGALCGAEPPLVHSELLVHMLQLTRSVTVFFHIKFYGVPAVQRVHRASAEEEVNTRCCDPSRTITTAPPRHSVPPHHHPNARDNRMAPQQLHRQNAPPAPESSRLLHVCNPRAALLQFSPLTETMRPGSFFKGFINCDQPRSAVTHVIQAAVMTPSKGCPTRRQATGRGGGGLGVEQGLRSFPPSLEPQPHTLRRRWTGAALKNNTSVIPGVWGWIVWRLDGVQNNYKAAVETEVLCQGHQLQLIPEFHGEEGSFLGNKLSLDLGRGQNGSSGCRSSIVGLM</sequence>
<dbReference type="EMBL" id="CADEAL010000399">
    <property type="protein sequence ID" value="CAB1419576.1"/>
    <property type="molecule type" value="Genomic_DNA"/>
</dbReference>
<protein>
    <submittedName>
        <fullName evidence="2">Uncharacterized protein</fullName>
    </submittedName>
</protein>
<gene>
    <name evidence="2" type="ORF">PLEPLA_LOCUS7424</name>
</gene>
<evidence type="ECO:0000313" key="3">
    <source>
        <dbReference type="Proteomes" id="UP001153269"/>
    </source>
</evidence>
<comment type="caution">
    <text evidence="2">The sequence shown here is derived from an EMBL/GenBank/DDBJ whole genome shotgun (WGS) entry which is preliminary data.</text>
</comment>
<name>A0A9N7TW80_PLEPL</name>
<evidence type="ECO:0000313" key="2">
    <source>
        <dbReference type="EMBL" id="CAB1419576.1"/>
    </source>
</evidence>
<accession>A0A9N7TW80</accession>